<sequence length="273" mass="30843">MDYILRIVLTFFLIISTAQAEPLEVKLNGKSIKLPYWSALKDPHGAIVVIHGGEQAQWSDFLEFAAKHLSDYGWSTVLLNCEQGNTEPWVKALPEAINTLRQQKNNRIVVIHYGDQVGQTLAAFDKQGGIEGLVLLSAYDLTKAEAKKDEKKIEIKVPLFDIAGQFDYAEVLDQMKERQREFAQNKYTSMQIPGANHDYEYNQPMVVSFISGWMQKLNENKPKPPPVLVSYVASISALIPKEEVALQEESEDWAGYNNDPPAPTQEIIIEKSY</sequence>
<keyword evidence="3" id="KW-1185">Reference proteome</keyword>
<gene>
    <name evidence="2" type="ORF">ACD661_14870</name>
</gene>
<evidence type="ECO:0000256" key="1">
    <source>
        <dbReference type="SAM" id="MobiDB-lite"/>
    </source>
</evidence>
<dbReference type="RefSeq" id="WP_400188655.1">
    <property type="nucleotide sequence ID" value="NZ_JBGORX010000009.1"/>
</dbReference>
<evidence type="ECO:0000313" key="2">
    <source>
        <dbReference type="EMBL" id="MFJ1269843.1"/>
    </source>
</evidence>
<keyword evidence="2" id="KW-0378">Hydrolase</keyword>
<name>A0ABW8DAW5_9GAMM</name>
<proteinExistence type="predicted"/>
<protein>
    <submittedName>
        <fullName evidence="2">Alpha/beta hydrolase</fullName>
    </submittedName>
</protein>
<dbReference type="GO" id="GO:0016787">
    <property type="term" value="F:hydrolase activity"/>
    <property type="evidence" value="ECO:0007669"/>
    <property type="project" value="UniProtKB-KW"/>
</dbReference>
<dbReference type="Proteomes" id="UP001615550">
    <property type="component" value="Unassembled WGS sequence"/>
</dbReference>
<dbReference type="SUPFAM" id="SSF53474">
    <property type="entry name" value="alpha/beta-Hydrolases"/>
    <property type="match status" value="1"/>
</dbReference>
<accession>A0ABW8DAW5</accession>
<dbReference type="InterPro" id="IPR029058">
    <property type="entry name" value="AB_hydrolase_fold"/>
</dbReference>
<reference evidence="2 3" key="1">
    <citation type="submission" date="2024-08" db="EMBL/GenBank/DDBJ databases">
        <title>Draft Genome Sequence of Legionella lytica strain DSB2004, Isolated From a Fire Sprinkler System.</title>
        <authorList>
            <person name="Everhart A.D."/>
            <person name="Kidane D.T."/>
            <person name="Farone A.L."/>
            <person name="Farone M.B."/>
        </authorList>
    </citation>
    <scope>NUCLEOTIDE SEQUENCE [LARGE SCALE GENOMIC DNA]</scope>
    <source>
        <strain evidence="2 3">DSB2004</strain>
    </source>
</reference>
<evidence type="ECO:0000313" key="3">
    <source>
        <dbReference type="Proteomes" id="UP001615550"/>
    </source>
</evidence>
<dbReference type="EMBL" id="JBGORX010000009">
    <property type="protein sequence ID" value="MFJ1269843.1"/>
    <property type="molecule type" value="Genomic_DNA"/>
</dbReference>
<comment type="caution">
    <text evidence="2">The sequence shown here is derived from an EMBL/GenBank/DDBJ whole genome shotgun (WGS) entry which is preliminary data.</text>
</comment>
<dbReference type="Gene3D" id="3.40.50.1820">
    <property type="entry name" value="alpha/beta hydrolase"/>
    <property type="match status" value="1"/>
</dbReference>
<feature type="region of interest" description="Disordered" evidence="1">
    <location>
        <begin position="250"/>
        <end position="273"/>
    </location>
</feature>
<organism evidence="2 3">
    <name type="scientific">Legionella lytica</name>
    <dbReference type="NCBI Taxonomy" id="96232"/>
    <lineage>
        <taxon>Bacteria</taxon>
        <taxon>Pseudomonadati</taxon>
        <taxon>Pseudomonadota</taxon>
        <taxon>Gammaproteobacteria</taxon>
        <taxon>Legionellales</taxon>
        <taxon>Legionellaceae</taxon>
        <taxon>Legionella</taxon>
    </lineage>
</organism>